<protein>
    <recommendedName>
        <fullName evidence="4">tRNA/rRNA methyltransferase SpoU type domain-containing protein</fullName>
    </recommendedName>
</protein>
<keyword evidence="2" id="KW-0808">Transferase</keyword>
<name>A0AAD2CJY2_9STRA</name>
<evidence type="ECO:0000256" key="3">
    <source>
        <dbReference type="SAM" id="MobiDB-lite"/>
    </source>
</evidence>
<dbReference type="PANTHER" id="PTHR43191">
    <property type="entry name" value="RRNA METHYLTRANSFERASE 3"/>
    <property type="match status" value="1"/>
</dbReference>
<dbReference type="GO" id="GO:0003723">
    <property type="term" value="F:RNA binding"/>
    <property type="evidence" value="ECO:0007669"/>
    <property type="project" value="InterPro"/>
</dbReference>
<evidence type="ECO:0000313" key="5">
    <source>
        <dbReference type="EMBL" id="CAJ1889493.1"/>
    </source>
</evidence>
<dbReference type="GO" id="GO:0006396">
    <property type="term" value="P:RNA processing"/>
    <property type="evidence" value="ECO:0007669"/>
    <property type="project" value="InterPro"/>
</dbReference>
<dbReference type="Proteomes" id="UP001295423">
    <property type="component" value="Unassembled WGS sequence"/>
</dbReference>
<evidence type="ECO:0000259" key="4">
    <source>
        <dbReference type="Pfam" id="PF00588"/>
    </source>
</evidence>
<dbReference type="InterPro" id="IPR051259">
    <property type="entry name" value="rRNA_Methyltransferase"/>
</dbReference>
<gene>
    <name evidence="5" type="ORF">CYCCA115_LOCUS32</name>
</gene>
<feature type="compositionally biased region" description="Basic and acidic residues" evidence="3">
    <location>
        <begin position="253"/>
        <end position="266"/>
    </location>
</feature>
<proteinExistence type="predicted"/>
<dbReference type="Gene3D" id="3.40.1280.10">
    <property type="match status" value="1"/>
</dbReference>
<dbReference type="EMBL" id="CAKOGP040000001">
    <property type="protein sequence ID" value="CAJ1889493.1"/>
    <property type="molecule type" value="Genomic_DNA"/>
</dbReference>
<feature type="domain" description="tRNA/rRNA methyltransferase SpoU type" evidence="4">
    <location>
        <begin position="25"/>
        <end position="100"/>
    </location>
</feature>
<sequence length="288" mass="31681">MASSTANTSNNDNTDEKDTSTHAQVTLLIENPKKNTNWGPLLRCCAAFDIAQIFVVGYDTCSVQGSHGASKHVELISFPTHGQAVETLKEHKFQLIGVLGGVANAYEGSGYMVHTMEQPIHHAEKAKTETVVAVSTDPSDSDQKEMPKSFPIHCRPFQQNTCLVVGKRAVGLPLRMAEHCEKFVHVPHVAALQPSINADGTTNNPKLTSWFTGEACVSMILHEFASWAGFHSETYQGQKYKVLKVIKGAPENQEAKRNERKRKAEELQQEEDDNAKNLFGGGDDEGDY</sequence>
<dbReference type="Pfam" id="PF00588">
    <property type="entry name" value="SpoU_methylase"/>
    <property type="match status" value="1"/>
</dbReference>
<feature type="region of interest" description="Disordered" evidence="3">
    <location>
        <begin position="1"/>
        <end position="20"/>
    </location>
</feature>
<accession>A0AAD2CJY2</accession>
<keyword evidence="6" id="KW-1185">Reference proteome</keyword>
<feature type="compositionally biased region" description="Low complexity" evidence="3">
    <location>
        <begin position="1"/>
        <end position="12"/>
    </location>
</feature>
<dbReference type="PANTHER" id="PTHR43191:SF7">
    <property type="entry name" value="OBP33PEP LIKE PROTEIN"/>
    <property type="match status" value="1"/>
</dbReference>
<evidence type="ECO:0000256" key="1">
    <source>
        <dbReference type="ARBA" id="ARBA00022603"/>
    </source>
</evidence>
<dbReference type="InterPro" id="IPR001537">
    <property type="entry name" value="SpoU_MeTrfase"/>
</dbReference>
<evidence type="ECO:0000313" key="6">
    <source>
        <dbReference type="Proteomes" id="UP001295423"/>
    </source>
</evidence>
<dbReference type="GO" id="GO:0008173">
    <property type="term" value="F:RNA methyltransferase activity"/>
    <property type="evidence" value="ECO:0007669"/>
    <property type="project" value="InterPro"/>
</dbReference>
<reference evidence="5" key="1">
    <citation type="submission" date="2023-08" db="EMBL/GenBank/DDBJ databases">
        <authorList>
            <person name="Audoor S."/>
            <person name="Bilcke G."/>
        </authorList>
    </citation>
    <scope>NUCLEOTIDE SEQUENCE</scope>
</reference>
<evidence type="ECO:0000256" key="2">
    <source>
        <dbReference type="ARBA" id="ARBA00022679"/>
    </source>
</evidence>
<dbReference type="InterPro" id="IPR029026">
    <property type="entry name" value="tRNA_m1G_MTases_N"/>
</dbReference>
<organism evidence="5 6">
    <name type="scientific">Cylindrotheca closterium</name>
    <dbReference type="NCBI Taxonomy" id="2856"/>
    <lineage>
        <taxon>Eukaryota</taxon>
        <taxon>Sar</taxon>
        <taxon>Stramenopiles</taxon>
        <taxon>Ochrophyta</taxon>
        <taxon>Bacillariophyta</taxon>
        <taxon>Bacillariophyceae</taxon>
        <taxon>Bacillariophycidae</taxon>
        <taxon>Bacillariales</taxon>
        <taxon>Bacillariaceae</taxon>
        <taxon>Cylindrotheca</taxon>
    </lineage>
</organism>
<feature type="region of interest" description="Disordered" evidence="3">
    <location>
        <begin position="251"/>
        <end position="288"/>
    </location>
</feature>
<dbReference type="AlphaFoldDB" id="A0AAD2CJY2"/>
<keyword evidence="1" id="KW-0489">Methyltransferase</keyword>
<comment type="caution">
    <text evidence="5">The sequence shown here is derived from an EMBL/GenBank/DDBJ whole genome shotgun (WGS) entry which is preliminary data.</text>
</comment>
<dbReference type="GO" id="GO:0032259">
    <property type="term" value="P:methylation"/>
    <property type="evidence" value="ECO:0007669"/>
    <property type="project" value="UniProtKB-KW"/>
</dbReference>
<dbReference type="SUPFAM" id="SSF75217">
    <property type="entry name" value="alpha/beta knot"/>
    <property type="match status" value="1"/>
</dbReference>
<dbReference type="InterPro" id="IPR029028">
    <property type="entry name" value="Alpha/beta_knot_MTases"/>
</dbReference>